<dbReference type="InterPro" id="IPR014710">
    <property type="entry name" value="RmlC-like_jellyroll"/>
</dbReference>
<evidence type="ECO:0000259" key="1">
    <source>
        <dbReference type="Pfam" id="PF07883"/>
    </source>
</evidence>
<dbReference type="SUPFAM" id="SSF51182">
    <property type="entry name" value="RmlC-like cupins"/>
    <property type="match status" value="1"/>
</dbReference>
<dbReference type="STRING" id="46177.SAMN05660976_01269"/>
<sequence>MSGFPGAVGVSQLCVYAGGGSPHLHTASTEGYVVLRGGGTLSTLGGDGPGEHPLEPGTVLWFTPGTVHRLVNPGDDLEILVVMQNAGLPEAGDAVLTFPADVLADPEAYARAAAAPRTEEEAARRRDLAVEGFEALRERVRREGPSAMKDLYEAAARLVAPRVEGWRGIWEERVLAQAHRTAAHLDALAAGDSSHLAESSVTRAAPPERRFGMCGRLRAWDWTS</sequence>
<evidence type="ECO:0000313" key="3">
    <source>
        <dbReference type="Proteomes" id="UP000198953"/>
    </source>
</evidence>
<keyword evidence="3" id="KW-1185">Reference proteome</keyword>
<accession>A0A1H7KK04</accession>
<dbReference type="AlphaFoldDB" id="A0A1H7KK04"/>
<proteinExistence type="predicted"/>
<dbReference type="Pfam" id="PF07883">
    <property type="entry name" value="Cupin_2"/>
    <property type="match status" value="1"/>
</dbReference>
<protein>
    <submittedName>
        <fullName evidence="2">Cupin domain-containing protein</fullName>
    </submittedName>
</protein>
<dbReference type="Proteomes" id="UP000198953">
    <property type="component" value="Unassembled WGS sequence"/>
</dbReference>
<dbReference type="Gene3D" id="2.60.120.10">
    <property type="entry name" value="Jelly Rolls"/>
    <property type="match status" value="1"/>
</dbReference>
<dbReference type="InterPro" id="IPR013096">
    <property type="entry name" value="Cupin_2"/>
</dbReference>
<evidence type="ECO:0000313" key="2">
    <source>
        <dbReference type="EMBL" id="SEK86836.1"/>
    </source>
</evidence>
<dbReference type="EMBL" id="FOBF01000003">
    <property type="protein sequence ID" value="SEK86836.1"/>
    <property type="molecule type" value="Genomic_DNA"/>
</dbReference>
<reference evidence="2 3" key="1">
    <citation type="submission" date="2016-10" db="EMBL/GenBank/DDBJ databases">
        <authorList>
            <person name="de Groot N.N."/>
        </authorList>
    </citation>
    <scope>NUCLEOTIDE SEQUENCE [LARGE SCALE GENOMIC DNA]</scope>
    <source>
        <strain evidence="2 3">DSM 43357</strain>
    </source>
</reference>
<gene>
    <name evidence="2" type="ORF">SAMN05660976_01269</name>
</gene>
<name>A0A1H7KK04_9ACTN</name>
<dbReference type="OrthoDB" id="623300at2"/>
<dbReference type="InterPro" id="IPR011051">
    <property type="entry name" value="RmlC_Cupin_sf"/>
</dbReference>
<dbReference type="RefSeq" id="WP_091099004.1">
    <property type="nucleotide sequence ID" value="NZ_FOBF01000003.1"/>
</dbReference>
<organism evidence="2 3">
    <name type="scientific">Nonomuraea pusilla</name>
    <dbReference type="NCBI Taxonomy" id="46177"/>
    <lineage>
        <taxon>Bacteria</taxon>
        <taxon>Bacillati</taxon>
        <taxon>Actinomycetota</taxon>
        <taxon>Actinomycetes</taxon>
        <taxon>Streptosporangiales</taxon>
        <taxon>Streptosporangiaceae</taxon>
        <taxon>Nonomuraea</taxon>
    </lineage>
</organism>
<feature type="domain" description="Cupin type-2" evidence="1">
    <location>
        <begin position="19"/>
        <end position="82"/>
    </location>
</feature>